<dbReference type="PANTHER" id="PTHR43485:SF1">
    <property type="entry name" value="FORMATE HYDROGENLYASE SUBUNIT 5-RELATED"/>
    <property type="match status" value="1"/>
</dbReference>
<dbReference type="EMBL" id="WOSW01000020">
    <property type="protein sequence ID" value="NHO33082.1"/>
    <property type="molecule type" value="Genomic_DNA"/>
</dbReference>
<dbReference type="SUPFAM" id="SSF56762">
    <property type="entry name" value="HydB/Nqo4-like"/>
    <property type="match status" value="1"/>
</dbReference>
<dbReference type="Pfam" id="PF00346">
    <property type="entry name" value="Complex1_49kDa"/>
    <property type="match status" value="1"/>
</dbReference>
<dbReference type="InterPro" id="IPR052197">
    <property type="entry name" value="ComplexI_49kDa-like"/>
</dbReference>
<dbReference type="RefSeq" id="WP_173577610.1">
    <property type="nucleotide sequence ID" value="NZ_WOSW01000020.1"/>
</dbReference>
<dbReference type="Proteomes" id="UP000615326">
    <property type="component" value="Unassembled WGS sequence"/>
</dbReference>
<comment type="caution">
    <text evidence="3">The sequence shown here is derived from an EMBL/GenBank/DDBJ whole genome shotgun (WGS) entry which is preliminary data.</text>
</comment>
<sequence length="540" mass="57994">MSGGPIIFGGVPALVSVGKPSVSQIIRAGEKTACRWRFQLDEFTWHSFVEHLADDPAVFVGLWCDGSQIHVLVNDGSSAESGVRPIMASCTLDGPRYPGVSHVRVAAVPFERMIRDLYGVEAMDAVNARPLIDHGMWTSTAPLARRSGPRSFGTDLPEFDPPDEWVAAHGMVFGKGPATGSTEGPVHFRLGVADGVIRTVETRAGYAHRGLIARMRDATITGALELAGRIGAGSAVAHQWAFSAAVENAVGISCPVPATWCRVIFCETERIAMHLLTLARTARAADAELVSSGLYRLREQILRLCGEASGRRLLMDCVCVGGVIVTRHQERGDPIGPLQTVAALGREIVCLSEVRIRELHSLWRVIPGLKHRLQCAGRLTGEQAKKLELQGVAGRACGYGGDFRLHMDAYEDVSFRQAISTGGDVAARCEIMFEEIGESLKILKTLADRISAGEEKGPEDLCAVVPVRPEHSEGYAVIEGPHGPVWHVVTVQNGLVEQCFIADPASTLLMAAEQAILGTSPDNFDLVRCSFGVSIAAADL</sequence>
<reference evidence="3 4" key="1">
    <citation type="journal article" date="2020" name="Int. J. Syst. Evol. Microbiol.">
        <title>Novel acetic acid bacteria from cider fermentations: Acetobacter conturbans sp. nov. and Acetobacter fallax sp. nov.</title>
        <authorList>
            <person name="Sombolestani A.S."/>
            <person name="Cleenwerck I."/>
            <person name="Cnockaert M."/>
            <person name="Borremans W."/>
            <person name="Wieme A.D."/>
            <person name="De Vuyst L."/>
            <person name="Vandamme P."/>
        </authorList>
    </citation>
    <scope>NUCLEOTIDE SEQUENCE [LARGE SCALE GENOMIC DNA]</scope>
    <source>
        <strain evidence="3 4">LMG 1637</strain>
    </source>
</reference>
<gene>
    <name evidence="3" type="ORF">GOB84_11030</name>
</gene>
<feature type="domain" description="NADH-quinone oxidoreductase subunit D" evidence="2">
    <location>
        <begin position="295"/>
        <end position="457"/>
    </location>
</feature>
<keyword evidence="1" id="KW-0560">Oxidoreductase</keyword>
<dbReference type="PANTHER" id="PTHR43485">
    <property type="entry name" value="HYDROGENASE-4 COMPONENT G"/>
    <property type="match status" value="1"/>
</dbReference>
<organism evidence="3 4">
    <name type="scientific">Acetobacter fallax</name>
    <dbReference type="NCBI Taxonomy" id="1737473"/>
    <lineage>
        <taxon>Bacteria</taxon>
        <taxon>Pseudomonadati</taxon>
        <taxon>Pseudomonadota</taxon>
        <taxon>Alphaproteobacteria</taxon>
        <taxon>Acetobacterales</taxon>
        <taxon>Acetobacteraceae</taxon>
        <taxon>Acetobacter</taxon>
    </lineage>
</organism>
<evidence type="ECO:0000313" key="3">
    <source>
        <dbReference type="EMBL" id="NHO33082.1"/>
    </source>
</evidence>
<evidence type="ECO:0000313" key="4">
    <source>
        <dbReference type="Proteomes" id="UP000615326"/>
    </source>
</evidence>
<accession>A0ABX0K9J4</accession>
<dbReference type="SUPFAM" id="SSF143243">
    <property type="entry name" value="Nqo5-like"/>
    <property type="match status" value="1"/>
</dbReference>
<protein>
    <submittedName>
        <fullName evidence="3">NADH:ubiquinone oxidoreductase</fullName>
    </submittedName>
</protein>
<name>A0ABX0K9J4_9PROT</name>
<evidence type="ECO:0000259" key="2">
    <source>
        <dbReference type="Pfam" id="PF00346"/>
    </source>
</evidence>
<dbReference type="Gene3D" id="1.10.645.10">
    <property type="entry name" value="Cytochrome-c3 Hydrogenase, chain B"/>
    <property type="match status" value="1"/>
</dbReference>
<dbReference type="InterPro" id="IPR029014">
    <property type="entry name" value="NiFe-Hase_large"/>
</dbReference>
<dbReference type="InterPro" id="IPR037232">
    <property type="entry name" value="NADH_quin_OxRdtase_su_C/D-like"/>
</dbReference>
<evidence type="ECO:0000256" key="1">
    <source>
        <dbReference type="ARBA" id="ARBA00023002"/>
    </source>
</evidence>
<proteinExistence type="predicted"/>
<dbReference type="InterPro" id="IPR001135">
    <property type="entry name" value="NADH_Q_OxRdtase_suD"/>
</dbReference>
<keyword evidence="4" id="KW-1185">Reference proteome</keyword>